<dbReference type="GO" id="GO:0000502">
    <property type="term" value="C:proteasome complex"/>
    <property type="evidence" value="ECO:0007669"/>
    <property type="project" value="UniProtKB-KW"/>
</dbReference>
<evidence type="ECO:0000256" key="15">
    <source>
        <dbReference type="ARBA" id="ARBA00067504"/>
    </source>
</evidence>
<dbReference type="PROSITE" id="PS50237">
    <property type="entry name" value="HECT"/>
    <property type="match status" value="1"/>
</dbReference>
<keyword evidence="11" id="KW-0862">Zinc</keyword>
<dbReference type="FunFam" id="3.90.1750.10:FF:000008">
    <property type="entry name" value="Putative ubiquitin-protein ligase E3A"/>
    <property type="match status" value="1"/>
</dbReference>
<dbReference type="GO" id="GO:0048813">
    <property type="term" value="P:dendrite morphogenesis"/>
    <property type="evidence" value="ECO:0007669"/>
    <property type="project" value="EnsemblMetazoa"/>
</dbReference>
<feature type="domain" description="HECT" evidence="21">
    <location>
        <begin position="658"/>
        <end position="987"/>
    </location>
</feature>
<feature type="compositionally biased region" description="Low complexity" evidence="19">
    <location>
        <begin position="278"/>
        <end position="290"/>
    </location>
</feature>
<gene>
    <name evidence="22" type="primary">Dyak\GE20227</name>
    <name evidence="22" type="synonym">dyak_GLEANR_4072</name>
    <name evidence="22" type="synonym">GE20227</name>
    <name evidence="22" type="ORF">Dyak_GE20227</name>
</gene>
<dbReference type="InterPro" id="IPR042556">
    <property type="entry name" value="AZUL_sf"/>
</dbReference>
<dbReference type="KEGG" id="dya:Dyak_GE20227"/>
<dbReference type="FunFam" id="3.30.2160.10:FF:000004">
    <property type="entry name" value="probable E3 ubiquitin-protein ligase HERC4 isoform X1"/>
    <property type="match status" value="1"/>
</dbReference>
<keyword evidence="14" id="KW-0539">Nucleus</keyword>
<dbReference type="InterPro" id="IPR035983">
    <property type="entry name" value="Hect_E3_ubiquitin_ligase"/>
</dbReference>
<dbReference type="Gene3D" id="3.90.1750.10">
    <property type="entry name" value="Hect, E3 ligase catalytic domains"/>
    <property type="match status" value="1"/>
</dbReference>
<dbReference type="InterPro" id="IPR044611">
    <property type="entry name" value="E3A/B/C-like"/>
</dbReference>
<dbReference type="eggNOG" id="KOG0941">
    <property type="taxonomic scope" value="Eukaryota"/>
</dbReference>
<keyword evidence="20" id="KW-0472">Membrane</keyword>
<dbReference type="GO" id="GO:0042752">
    <property type="term" value="P:regulation of circadian rhythm"/>
    <property type="evidence" value="ECO:0007669"/>
    <property type="project" value="UniProtKB-ARBA"/>
</dbReference>
<dbReference type="OrthoDB" id="5981550at2759"/>
<evidence type="ECO:0000256" key="3">
    <source>
        <dbReference type="ARBA" id="ARBA00004496"/>
    </source>
</evidence>
<dbReference type="InterPro" id="IPR000569">
    <property type="entry name" value="HECT_dom"/>
</dbReference>
<name>B4PF22_DROYA</name>
<evidence type="ECO:0000256" key="8">
    <source>
        <dbReference type="ARBA" id="ARBA00022723"/>
    </source>
</evidence>
<protein>
    <recommendedName>
        <fullName evidence="15">Ubiquitin-protein ligase E3A</fullName>
        <ecNumber evidence="4">2.3.2.26</ecNumber>
    </recommendedName>
    <alternativeName>
        <fullName evidence="17">HECT-type ubiquitin transferase E3A</fullName>
    </alternativeName>
    <alternativeName>
        <fullName evidence="16">Oncogenic protein-associated protein E6-AP</fullName>
    </alternativeName>
</protein>
<keyword evidence="5" id="KW-0963">Cytoplasm</keyword>
<dbReference type="GO" id="GO:0007623">
    <property type="term" value="P:circadian rhythm"/>
    <property type="evidence" value="ECO:0007669"/>
    <property type="project" value="EnsemblMetazoa"/>
</dbReference>
<dbReference type="HOGENOM" id="CLU_002173_5_0_1"/>
<dbReference type="FunFam" id="3.30.2410.10:FF:000003">
    <property type="entry name" value="probable E3 ubiquitin-protein ligase HERC4 isoform X1"/>
    <property type="match status" value="1"/>
</dbReference>
<dbReference type="GO" id="GO:0040011">
    <property type="term" value="P:locomotion"/>
    <property type="evidence" value="ECO:0007669"/>
    <property type="project" value="EnsemblMetazoa"/>
</dbReference>
<evidence type="ECO:0000256" key="4">
    <source>
        <dbReference type="ARBA" id="ARBA00012485"/>
    </source>
</evidence>
<evidence type="ECO:0000256" key="12">
    <source>
        <dbReference type="ARBA" id="ARBA00022942"/>
    </source>
</evidence>
<dbReference type="InterPro" id="IPR032353">
    <property type="entry name" value="AZUL"/>
</dbReference>
<dbReference type="Gene3D" id="6.10.130.10">
    <property type="entry name" value="Ubiquitin-protein ligase E3A, N-terminal zinc-binding domain (AZUL)"/>
    <property type="match status" value="1"/>
</dbReference>
<feature type="compositionally biased region" description="Acidic residues" evidence="19">
    <location>
        <begin position="291"/>
        <end position="304"/>
    </location>
</feature>
<sequence length="987" mass="108747">MSGGGGGEEDQHLPGVSSASGSAAGTAGGRATPEMKRSAVRSLIQRYFHQLQSGCGNAQCSNANCASSGKVAPMTPNEVAARALQLFSQDAQLCEASTSATSSPQDVDMLSPNDSSSSSSGSSTSTITSASTTTTTSRQSQSTPAAVVVAVSSPNLVQSVPPLDLAGAEPSSGDSEPCTPTLPPVQSLDANSLMALYEQCRAADSYDRICHAIGDVFSSVDRLSKSFIRSAEPAASSSLQELLANPPEALNKEQLRTLEGEHDKDEDSTQQEEEQSESAEVTANATAAADVESEAEPEEEDDDVPMAHTTEGTSDEDPTQSSDTLVDLSGLRRVQRLLFGCQTRAITDKLTSSVIQLADWVHYLRPDWEKVIHCLVICFDLATNTNNSVVDMDYLDRVLPKLCHAAAAMPVPAQARLARIWAAHCADQLHSLVAACQQQITLQVLLDEESMRENGSIISITKVLKIVFYANILASELERPSCRAPLEDRTEAATASGSAAVEDDLFAYNSVLQPHMPKFAEDQLEKALQVSAIDCRKPLIPLEEFYNEALSENIQMHHDYLSYKTLALESEIGSGHTNYFSFMLYAFILTPSTKVDALYYDSRMRMYSERYTSLYSILNNFGQEGQDGTPRPDLKLTVRRDQLINDALIGLEMVAMSNPKDLKKQLVVEFVGEQGIDEGGVSKEFFQLIVEEIFNPAFGMFIQQEETNNMWFNATPFENGAQFTLIGIIIGLAIYNNVILAVNFPMVVYRKLMGYCGTFADLSDWSPTLHKSLKAMMDYQGQDMEEVFDQTFKISYSDVFGDMVEHELVPNGKDVLVGQHNKELFVNLYSDFLLNTNIQQQFNAFRKGFEMVTDESPLKLLFRPEEIEMLVCGSREFDFVELENSTVYEGGYTEESQYIQDFWSIVHAMPNEAKHKLLEFTTGSARVPVGGLKCLRLLITRHGPDSDRLPTSHTCFNVLLLPEYSSRDKLEERLMKAINYSKGFGML</sequence>
<evidence type="ECO:0000256" key="18">
    <source>
        <dbReference type="PROSITE-ProRule" id="PRU00104"/>
    </source>
</evidence>
<evidence type="ECO:0000313" key="23">
    <source>
        <dbReference type="Proteomes" id="UP000002282"/>
    </source>
</evidence>
<feature type="region of interest" description="Disordered" evidence="19">
    <location>
        <begin position="1"/>
        <end position="38"/>
    </location>
</feature>
<evidence type="ECO:0000256" key="9">
    <source>
        <dbReference type="ARBA" id="ARBA00022771"/>
    </source>
</evidence>
<feature type="region of interest" description="Disordered" evidence="19">
    <location>
        <begin position="97"/>
        <end position="143"/>
    </location>
</feature>
<dbReference type="EC" id="2.3.2.26" evidence="4"/>
<comment type="catalytic activity">
    <reaction evidence="1">
        <text>S-ubiquitinyl-[E2 ubiquitin-conjugating enzyme]-L-cysteine + [acceptor protein]-L-lysine = [E2 ubiquitin-conjugating enzyme]-L-cysteine + N(6)-ubiquitinyl-[acceptor protein]-L-lysine.</text>
        <dbReference type="EC" id="2.3.2.26"/>
    </reaction>
</comment>
<dbReference type="GO" id="GO:0007616">
    <property type="term" value="P:long-term memory"/>
    <property type="evidence" value="ECO:0007669"/>
    <property type="project" value="EnsemblMetazoa"/>
</dbReference>
<evidence type="ECO:0000256" key="11">
    <source>
        <dbReference type="ARBA" id="ARBA00022833"/>
    </source>
</evidence>
<dbReference type="Proteomes" id="UP000002282">
    <property type="component" value="Chromosome 3L"/>
</dbReference>
<evidence type="ECO:0000256" key="20">
    <source>
        <dbReference type="SAM" id="Phobius"/>
    </source>
</evidence>
<dbReference type="EMBL" id="CM000159">
    <property type="protein sequence ID" value="EDW94104.1"/>
    <property type="molecule type" value="Genomic_DNA"/>
</dbReference>
<evidence type="ECO:0000256" key="13">
    <source>
        <dbReference type="ARBA" id="ARBA00023108"/>
    </source>
</evidence>
<dbReference type="SUPFAM" id="SSF56204">
    <property type="entry name" value="Hect, E3 ligase catalytic domain"/>
    <property type="match status" value="1"/>
</dbReference>
<evidence type="ECO:0000256" key="10">
    <source>
        <dbReference type="ARBA" id="ARBA00022786"/>
    </source>
</evidence>
<dbReference type="GO" id="GO:0000209">
    <property type="term" value="P:protein polyubiquitination"/>
    <property type="evidence" value="ECO:0007669"/>
    <property type="project" value="EnsemblMetazoa"/>
</dbReference>
<feature type="transmembrane region" description="Helical" evidence="20">
    <location>
        <begin position="723"/>
        <end position="744"/>
    </location>
</feature>
<dbReference type="GO" id="GO:0045886">
    <property type="term" value="P:negative regulation of synaptic assembly at neuromuscular junction"/>
    <property type="evidence" value="ECO:0007669"/>
    <property type="project" value="EnsemblMetazoa"/>
</dbReference>
<feature type="compositionally biased region" description="Acidic residues" evidence="19">
    <location>
        <begin position="268"/>
        <end position="277"/>
    </location>
</feature>
<evidence type="ECO:0000313" key="22">
    <source>
        <dbReference type="EMBL" id="EDW94104.1"/>
    </source>
</evidence>
<dbReference type="GO" id="GO:0030518">
    <property type="term" value="P:nuclear receptor-mediated steroid hormone signaling pathway"/>
    <property type="evidence" value="ECO:0007669"/>
    <property type="project" value="UniProtKB-ARBA"/>
</dbReference>
<dbReference type="GO" id="GO:0008270">
    <property type="term" value="F:zinc ion binding"/>
    <property type="evidence" value="ECO:0007669"/>
    <property type="project" value="UniProtKB-KW"/>
</dbReference>
<dbReference type="GO" id="GO:0061630">
    <property type="term" value="F:ubiquitin protein ligase activity"/>
    <property type="evidence" value="ECO:0007669"/>
    <property type="project" value="UniProtKB-EC"/>
</dbReference>
<keyword evidence="8" id="KW-0479">Metal-binding</keyword>
<proteinExistence type="predicted"/>
<dbReference type="GO" id="GO:0048513">
    <property type="term" value="P:animal organ development"/>
    <property type="evidence" value="ECO:0007669"/>
    <property type="project" value="UniProtKB-ARBA"/>
</dbReference>
<dbReference type="GO" id="GO:0010604">
    <property type="term" value="P:positive regulation of macromolecule metabolic process"/>
    <property type="evidence" value="ECO:0007669"/>
    <property type="project" value="UniProtKB-ARBA"/>
</dbReference>
<evidence type="ECO:0000256" key="1">
    <source>
        <dbReference type="ARBA" id="ARBA00000885"/>
    </source>
</evidence>
<dbReference type="Gene3D" id="3.30.2410.10">
    <property type="entry name" value="Hect, E3 ligase catalytic domain"/>
    <property type="match status" value="1"/>
</dbReference>
<feature type="compositionally biased region" description="Low complexity" evidence="19">
    <location>
        <begin position="115"/>
        <end position="143"/>
    </location>
</feature>
<reference evidence="22 23" key="1">
    <citation type="journal article" date="2007" name="Nature">
        <title>Evolution of genes and genomes on the Drosophila phylogeny.</title>
        <authorList>
            <consortium name="Drosophila 12 Genomes Consortium"/>
            <person name="Clark A.G."/>
            <person name="Eisen M.B."/>
            <person name="Smith D.R."/>
            <person name="Bergman C.M."/>
            <person name="Oliver B."/>
            <person name="Markow T.A."/>
            <person name="Kaufman T.C."/>
            <person name="Kellis M."/>
            <person name="Gelbart W."/>
            <person name="Iyer V.N."/>
            <person name="Pollard D.A."/>
            <person name="Sackton T.B."/>
            <person name="Larracuente A.M."/>
            <person name="Singh N.D."/>
            <person name="Abad J.P."/>
            <person name="Abt D.N."/>
            <person name="Adryan B."/>
            <person name="Aguade M."/>
            <person name="Akashi H."/>
            <person name="Anderson W.W."/>
            <person name="Aquadro C.F."/>
            <person name="Ardell D.H."/>
            <person name="Arguello R."/>
            <person name="Artieri C.G."/>
            <person name="Barbash D.A."/>
            <person name="Barker D."/>
            <person name="Barsanti P."/>
            <person name="Batterham P."/>
            <person name="Batzoglou S."/>
            <person name="Begun D."/>
            <person name="Bhutkar A."/>
            <person name="Blanco E."/>
            <person name="Bosak S.A."/>
            <person name="Bradley R.K."/>
            <person name="Brand A.D."/>
            <person name="Brent M.R."/>
            <person name="Brooks A.N."/>
            <person name="Brown R.H."/>
            <person name="Butlin R.K."/>
            <person name="Caggese C."/>
            <person name="Calvi B.R."/>
            <person name="Bernardo de Carvalho A."/>
            <person name="Caspi A."/>
            <person name="Castrezana S."/>
            <person name="Celniker S.E."/>
            <person name="Chang J.L."/>
            <person name="Chapple C."/>
            <person name="Chatterji S."/>
            <person name="Chinwalla A."/>
            <person name="Civetta A."/>
            <person name="Clifton S.W."/>
            <person name="Comeron J.M."/>
            <person name="Costello J.C."/>
            <person name="Coyne J.A."/>
            <person name="Daub J."/>
            <person name="David R.G."/>
            <person name="Delcher A.L."/>
            <person name="Delehaunty K."/>
            <person name="Do C.B."/>
            <person name="Ebling H."/>
            <person name="Edwards K."/>
            <person name="Eickbush T."/>
            <person name="Evans J.D."/>
            <person name="Filipski A."/>
            <person name="Findeiss S."/>
            <person name="Freyhult E."/>
            <person name="Fulton L."/>
            <person name="Fulton R."/>
            <person name="Garcia A.C."/>
            <person name="Gardiner A."/>
            <person name="Garfield D.A."/>
            <person name="Garvin B.E."/>
            <person name="Gibson G."/>
            <person name="Gilbert D."/>
            <person name="Gnerre S."/>
            <person name="Godfrey J."/>
            <person name="Good R."/>
            <person name="Gotea V."/>
            <person name="Gravely B."/>
            <person name="Greenberg A.J."/>
            <person name="Griffiths-Jones S."/>
            <person name="Gross S."/>
            <person name="Guigo R."/>
            <person name="Gustafson E.A."/>
            <person name="Haerty W."/>
            <person name="Hahn M.W."/>
            <person name="Halligan D.L."/>
            <person name="Halpern A.L."/>
            <person name="Halter G.M."/>
            <person name="Han M.V."/>
            <person name="Heger A."/>
            <person name="Hillier L."/>
            <person name="Hinrichs A.S."/>
            <person name="Holmes I."/>
            <person name="Hoskins R.A."/>
            <person name="Hubisz M.J."/>
            <person name="Hultmark D."/>
            <person name="Huntley M.A."/>
            <person name="Jaffe D.B."/>
            <person name="Jagadeeshan S."/>
            <person name="Jeck W.R."/>
            <person name="Johnson J."/>
            <person name="Jones C.D."/>
            <person name="Jordan W.C."/>
            <person name="Karpen G.H."/>
            <person name="Kataoka E."/>
            <person name="Keightley P.D."/>
            <person name="Kheradpour P."/>
            <person name="Kirkness E.F."/>
            <person name="Koerich L.B."/>
            <person name="Kristiansen K."/>
            <person name="Kudrna D."/>
            <person name="Kulathinal R.J."/>
            <person name="Kumar S."/>
            <person name="Kwok R."/>
            <person name="Lander E."/>
            <person name="Langley C.H."/>
            <person name="Lapoint R."/>
            <person name="Lazzaro B.P."/>
            <person name="Lee S.J."/>
            <person name="Levesque L."/>
            <person name="Li R."/>
            <person name="Lin C.F."/>
            <person name="Lin M.F."/>
            <person name="Lindblad-Toh K."/>
            <person name="Llopart A."/>
            <person name="Long M."/>
            <person name="Low L."/>
            <person name="Lozovsky E."/>
            <person name="Lu J."/>
            <person name="Luo M."/>
            <person name="Machado C.A."/>
            <person name="Makalowski W."/>
            <person name="Marzo M."/>
            <person name="Matsuda M."/>
            <person name="Matzkin L."/>
            <person name="McAllister B."/>
            <person name="McBride C.S."/>
            <person name="McKernan B."/>
            <person name="McKernan K."/>
            <person name="Mendez-Lago M."/>
            <person name="Minx P."/>
            <person name="Mollenhauer M.U."/>
            <person name="Montooth K."/>
            <person name="Mount S.M."/>
            <person name="Mu X."/>
            <person name="Myers E."/>
            <person name="Negre B."/>
            <person name="Newfeld S."/>
            <person name="Nielsen R."/>
            <person name="Noor M.A."/>
            <person name="O'Grady P."/>
            <person name="Pachter L."/>
            <person name="Papaceit M."/>
            <person name="Parisi M.J."/>
            <person name="Parisi M."/>
            <person name="Parts L."/>
            <person name="Pedersen J.S."/>
            <person name="Pesole G."/>
            <person name="Phillippy A.M."/>
            <person name="Ponting C.P."/>
            <person name="Pop M."/>
            <person name="Porcelli D."/>
            <person name="Powell J.R."/>
            <person name="Prohaska S."/>
            <person name="Pruitt K."/>
            <person name="Puig M."/>
            <person name="Quesneville H."/>
            <person name="Ram K.R."/>
            <person name="Rand D."/>
            <person name="Rasmussen M.D."/>
            <person name="Reed L.K."/>
            <person name="Reenan R."/>
            <person name="Reily A."/>
            <person name="Remington K.A."/>
            <person name="Rieger T.T."/>
            <person name="Ritchie M.G."/>
            <person name="Robin C."/>
            <person name="Rogers Y.H."/>
            <person name="Rohde C."/>
            <person name="Rozas J."/>
            <person name="Rubenfield M.J."/>
            <person name="Ruiz A."/>
            <person name="Russo S."/>
            <person name="Salzberg S.L."/>
            <person name="Sanchez-Gracia A."/>
            <person name="Saranga D.J."/>
            <person name="Sato H."/>
            <person name="Schaeffer S.W."/>
            <person name="Schatz M.C."/>
            <person name="Schlenke T."/>
            <person name="Schwartz R."/>
            <person name="Segarra C."/>
            <person name="Singh R.S."/>
            <person name="Sirot L."/>
            <person name="Sirota M."/>
            <person name="Sisneros N.B."/>
            <person name="Smith C.D."/>
            <person name="Smith T.F."/>
            <person name="Spieth J."/>
            <person name="Stage D.E."/>
            <person name="Stark A."/>
            <person name="Stephan W."/>
            <person name="Strausberg R.L."/>
            <person name="Strempel S."/>
            <person name="Sturgill D."/>
            <person name="Sutton G."/>
            <person name="Sutton G.G."/>
            <person name="Tao W."/>
            <person name="Teichmann S."/>
            <person name="Tobari Y.N."/>
            <person name="Tomimura Y."/>
            <person name="Tsolas J.M."/>
            <person name="Valente V.L."/>
            <person name="Venter E."/>
            <person name="Venter J.C."/>
            <person name="Vicario S."/>
            <person name="Vieira F.G."/>
            <person name="Vilella A.J."/>
            <person name="Villasante A."/>
            <person name="Walenz B."/>
            <person name="Wang J."/>
            <person name="Wasserman M."/>
            <person name="Watts T."/>
            <person name="Wilson D."/>
            <person name="Wilson R.K."/>
            <person name="Wing R.A."/>
            <person name="Wolfner M.F."/>
            <person name="Wong A."/>
            <person name="Wong G.K."/>
            <person name="Wu C.I."/>
            <person name="Wu G."/>
            <person name="Yamamoto D."/>
            <person name="Yang H.P."/>
            <person name="Yang S.P."/>
            <person name="Yorke J.A."/>
            <person name="Yoshida K."/>
            <person name="Zdobnov E."/>
            <person name="Zhang P."/>
            <person name="Zhang Y."/>
            <person name="Zimin A.V."/>
            <person name="Baldwin J."/>
            <person name="Abdouelleil A."/>
            <person name="Abdulkadir J."/>
            <person name="Abebe A."/>
            <person name="Abera B."/>
            <person name="Abreu J."/>
            <person name="Acer S.C."/>
            <person name="Aftuck L."/>
            <person name="Alexander A."/>
            <person name="An P."/>
            <person name="Anderson E."/>
            <person name="Anderson S."/>
            <person name="Arachi H."/>
            <person name="Azer M."/>
            <person name="Bachantsang P."/>
            <person name="Barry A."/>
            <person name="Bayul T."/>
            <person name="Berlin A."/>
            <person name="Bessette D."/>
            <person name="Bloom T."/>
            <person name="Blye J."/>
            <person name="Boguslavskiy L."/>
            <person name="Bonnet C."/>
            <person name="Boukhgalter B."/>
            <person name="Bourzgui I."/>
            <person name="Brown A."/>
            <person name="Cahill P."/>
            <person name="Channer S."/>
            <person name="Cheshatsang Y."/>
            <person name="Chuda L."/>
            <person name="Citroen M."/>
            <person name="Collymore A."/>
            <person name="Cooke P."/>
            <person name="Costello M."/>
            <person name="D'Aco K."/>
            <person name="Daza R."/>
            <person name="De Haan G."/>
            <person name="DeGray S."/>
            <person name="DeMaso C."/>
            <person name="Dhargay N."/>
            <person name="Dooley K."/>
            <person name="Dooley E."/>
            <person name="Doricent M."/>
            <person name="Dorje P."/>
            <person name="Dorjee K."/>
            <person name="Dupes A."/>
            <person name="Elong R."/>
            <person name="Falk J."/>
            <person name="Farina A."/>
            <person name="Faro S."/>
            <person name="Ferguson D."/>
            <person name="Fisher S."/>
            <person name="Foley C.D."/>
            <person name="Franke A."/>
            <person name="Friedrich D."/>
            <person name="Gadbois L."/>
            <person name="Gearin G."/>
            <person name="Gearin C.R."/>
            <person name="Giannoukos G."/>
            <person name="Goode T."/>
            <person name="Graham J."/>
            <person name="Grandbois E."/>
            <person name="Grewal S."/>
            <person name="Gyaltsen K."/>
            <person name="Hafez N."/>
            <person name="Hagos B."/>
            <person name="Hall J."/>
            <person name="Henson C."/>
            <person name="Hollinger A."/>
            <person name="Honan T."/>
            <person name="Huard M.D."/>
            <person name="Hughes L."/>
            <person name="Hurhula B."/>
            <person name="Husby M.E."/>
            <person name="Kamat A."/>
            <person name="Kanga B."/>
            <person name="Kashin S."/>
            <person name="Khazanovich D."/>
            <person name="Kisner P."/>
            <person name="Lance K."/>
            <person name="Lara M."/>
            <person name="Lee W."/>
            <person name="Lennon N."/>
            <person name="Letendre F."/>
            <person name="LeVine R."/>
            <person name="Lipovsky A."/>
            <person name="Liu X."/>
            <person name="Liu J."/>
            <person name="Liu S."/>
            <person name="Lokyitsang T."/>
            <person name="Lokyitsang Y."/>
            <person name="Lubonja R."/>
            <person name="Lui A."/>
            <person name="MacDonald P."/>
            <person name="Magnisalis V."/>
            <person name="Maru K."/>
            <person name="Matthews C."/>
            <person name="McCusker W."/>
            <person name="McDonough S."/>
            <person name="Mehta T."/>
            <person name="Meldrim J."/>
            <person name="Meneus L."/>
            <person name="Mihai O."/>
            <person name="Mihalev A."/>
            <person name="Mihova T."/>
            <person name="Mittelman R."/>
            <person name="Mlenga V."/>
            <person name="Montmayeur A."/>
            <person name="Mulrain L."/>
            <person name="Navidi A."/>
            <person name="Naylor J."/>
            <person name="Negash T."/>
            <person name="Nguyen T."/>
            <person name="Nguyen N."/>
            <person name="Nicol R."/>
            <person name="Norbu C."/>
            <person name="Norbu N."/>
            <person name="Novod N."/>
            <person name="O'Neill B."/>
            <person name="Osman S."/>
            <person name="Markiewicz E."/>
            <person name="Oyono O.L."/>
            <person name="Patti C."/>
            <person name="Phunkhang P."/>
            <person name="Pierre F."/>
            <person name="Priest M."/>
            <person name="Raghuraman S."/>
            <person name="Rege F."/>
            <person name="Reyes R."/>
            <person name="Rise C."/>
            <person name="Rogov P."/>
            <person name="Ross K."/>
            <person name="Ryan E."/>
            <person name="Settipalli S."/>
            <person name="Shea T."/>
            <person name="Sherpa N."/>
            <person name="Shi L."/>
            <person name="Shih D."/>
            <person name="Sparrow T."/>
            <person name="Spaulding J."/>
            <person name="Stalker J."/>
            <person name="Stange-Thomann N."/>
            <person name="Stavropoulos S."/>
            <person name="Stone C."/>
            <person name="Strader C."/>
            <person name="Tesfaye S."/>
            <person name="Thomson T."/>
            <person name="Thoulutsang Y."/>
            <person name="Thoulutsang D."/>
            <person name="Topham K."/>
            <person name="Topping I."/>
            <person name="Tsamla T."/>
            <person name="Vassiliev H."/>
            <person name="Vo A."/>
            <person name="Wangchuk T."/>
            <person name="Wangdi T."/>
            <person name="Weiand M."/>
            <person name="Wilkinson J."/>
            <person name="Wilson A."/>
            <person name="Yadav S."/>
            <person name="Young G."/>
            <person name="Yu Q."/>
            <person name="Zembek L."/>
            <person name="Zhong D."/>
            <person name="Zimmer A."/>
            <person name="Zwirko Z."/>
            <person name="Jaffe D.B."/>
            <person name="Alvarez P."/>
            <person name="Brockman W."/>
            <person name="Butler J."/>
            <person name="Chin C."/>
            <person name="Gnerre S."/>
            <person name="Grabherr M."/>
            <person name="Kleber M."/>
            <person name="Mauceli E."/>
            <person name="MacCallum I."/>
        </authorList>
    </citation>
    <scope>NUCLEOTIDE SEQUENCE [LARGE SCALE GENOMIC DNA]</scope>
    <source>
        <strain evidence="23">Tai18E2 / Tucson 14021-0261.01</strain>
    </source>
</reference>
<dbReference type="GO" id="GO:0080090">
    <property type="term" value="P:regulation of primary metabolic process"/>
    <property type="evidence" value="ECO:0007669"/>
    <property type="project" value="UniProtKB-ARBA"/>
</dbReference>
<evidence type="ECO:0000256" key="17">
    <source>
        <dbReference type="ARBA" id="ARBA00077264"/>
    </source>
</evidence>
<keyword evidence="7" id="KW-0808">Transferase</keyword>
<dbReference type="CDD" id="cd00078">
    <property type="entry name" value="HECTc"/>
    <property type="match status" value="1"/>
</dbReference>
<keyword evidence="23" id="KW-1185">Reference proteome</keyword>
<evidence type="ECO:0000256" key="5">
    <source>
        <dbReference type="ARBA" id="ARBA00022490"/>
    </source>
</evidence>
<dbReference type="PANTHER" id="PTHR45700">
    <property type="entry name" value="UBIQUITIN-PROTEIN LIGASE E3C"/>
    <property type="match status" value="1"/>
</dbReference>
<keyword evidence="20" id="KW-0812">Transmembrane</keyword>
<dbReference type="GO" id="GO:0005634">
    <property type="term" value="C:nucleus"/>
    <property type="evidence" value="ECO:0007669"/>
    <property type="project" value="UniProtKB-SubCell"/>
</dbReference>
<dbReference type="PhylomeDB" id="B4PF22"/>
<dbReference type="Gene3D" id="3.30.2160.10">
    <property type="entry name" value="Hect, E3 ligase catalytic domain"/>
    <property type="match status" value="1"/>
</dbReference>
<evidence type="ECO:0000256" key="7">
    <source>
        <dbReference type="ARBA" id="ARBA00022679"/>
    </source>
</evidence>
<dbReference type="InterPro" id="IPR017134">
    <property type="entry name" value="UBE3A"/>
</dbReference>
<feature type="region of interest" description="Disordered" evidence="19">
    <location>
        <begin position="159"/>
        <end position="184"/>
    </location>
</feature>
<evidence type="ECO:0000256" key="6">
    <source>
        <dbReference type="ARBA" id="ARBA00022553"/>
    </source>
</evidence>
<dbReference type="GO" id="GO:0043161">
    <property type="term" value="P:proteasome-mediated ubiquitin-dependent protein catabolic process"/>
    <property type="evidence" value="ECO:0007669"/>
    <property type="project" value="EnsemblMetazoa"/>
</dbReference>
<keyword evidence="13" id="KW-0090">Biological rhythms</keyword>
<dbReference type="AlphaFoldDB" id="B4PF22"/>
<evidence type="ECO:0000259" key="21">
    <source>
        <dbReference type="PROSITE" id="PS50237"/>
    </source>
</evidence>
<keyword evidence="10 18" id="KW-0833">Ubl conjugation pathway</keyword>
<dbReference type="OMA" id="AHCTNAN"/>
<evidence type="ECO:0000256" key="16">
    <source>
        <dbReference type="ARBA" id="ARBA00077235"/>
    </source>
</evidence>
<evidence type="ECO:0000256" key="19">
    <source>
        <dbReference type="SAM" id="MobiDB-lite"/>
    </source>
</evidence>
<keyword evidence="20" id="KW-1133">Transmembrane helix</keyword>
<accession>B4PF22</accession>
<dbReference type="PIRSF" id="PIRSF037201">
    <property type="entry name" value="Ubiquitin-protein_ligase_E6-AP"/>
    <property type="match status" value="1"/>
</dbReference>
<reference evidence="22 23" key="2">
    <citation type="journal article" date="2007" name="PLoS Biol.">
        <title>Principles of genome evolution in the Drosophila melanogaster species group.</title>
        <authorList>
            <person name="Ranz J.M."/>
            <person name="Maurin D."/>
            <person name="Chan Y.S."/>
            <person name="von Grotthuss M."/>
            <person name="Hillier L.W."/>
            <person name="Roote J."/>
            <person name="Ashburner M."/>
            <person name="Bergman C.M."/>
        </authorList>
    </citation>
    <scope>NUCLEOTIDE SEQUENCE [LARGE SCALE GENOMIC DNA]</scope>
    <source>
        <strain evidence="23">Tai18E2 / Tucson 14021-0261.01</strain>
    </source>
</reference>
<dbReference type="Pfam" id="PF00632">
    <property type="entry name" value="HECT"/>
    <property type="match status" value="1"/>
</dbReference>
<dbReference type="GO" id="GO:0005829">
    <property type="term" value="C:cytosol"/>
    <property type="evidence" value="ECO:0007669"/>
    <property type="project" value="EnsemblMetazoa"/>
</dbReference>
<dbReference type="PANTHER" id="PTHR45700:SF8">
    <property type="entry name" value="HECT-TYPE E3 UBIQUITIN TRANSFERASE"/>
    <property type="match status" value="1"/>
</dbReference>
<keyword evidence="9" id="KW-0863">Zinc-finger</keyword>
<dbReference type="SMART" id="SM00119">
    <property type="entry name" value="HECTc"/>
    <property type="match status" value="1"/>
</dbReference>
<feature type="region of interest" description="Disordered" evidence="19">
    <location>
        <begin position="260"/>
        <end position="323"/>
    </location>
</feature>
<evidence type="ECO:0000256" key="14">
    <source>
        <dbReference type="ARBA" id="ARBA00023242"/>
    </source>
</evidence>
<feature type="active site" description="Glycyl thioester intermediate" evidence="18">
    <location>
        <position position="955"/>
    </location>
</feature>
<dbReference type="SMR" id="B4PF22"/>
<keyword evidence="6" id="KW-0597">Phosphoprotein</keyword>
<keyword evidence="12" id="KW-0647">Proteasome</keyword>
<organism evidence="22 23">
    <name type="scientific">Drosophila yakuba</name>
    <name type="common">Fruit fly</name>
    <dbReference type="NCBI Taxonomy" id="7245"/>
    <lineage>
        <taxon>Eukaryota</taxon>
        <taxon>Metazoa</taxon>
        <taxon>Ecdysozoa</taxon>
        <taxon>Arthropoda</taxon>
        <taxon>Hexapoda</taxon>
        <taxon>Insecta</taxon>
        <taxon>Pterygota</taxon>
        <taxon>Neoptera</taxon>
        <taxon>Endopterygota</taxon>
        <taxon>Diptera</taxon>
        <taxon>Brachycera</taxon>
        <taxon>Muscomorpha</taxon>
        <taxon>Ephydroidea</taxon>
        <taxon>Drosophilidae</taxon>
        <taxon>Drosophila</taxon>
        <taxon>Sophophora</taxon>
    </lineage>
</organism>
<evidence type="ECO:0000256" key="2">
    <source>
        <dbReference type="ARBA" id="ARBA00004123"/>
    </source>
</evidence>
<dbReference type="Pfam" id="PF16558">
    <property type="entry name" value="AZUL"/>
    <property type="match status" value="1"/>
</dbReference>
<dbReference type="GO" id="GO:0030514">
    <property type="term" value="P:negative regulation of BMP signaling pathway"/>
    <property type="evidence" value="ECO:0007669"/>
    <property type="project" value="EnsemblMetazoa"/>
</dbReference>
<comment type="subcellular location">
    <subcellularLocation>
        <location evidence="3">Cytoplasm</location>
    </subcellularLocation>
    <subcellularLocation>
        <location evidence="2">Nucleus</location>
    </subcellularLocation>
</comment>
<dbReference type="GO" id="GO:0048935">
    <property type="term" value="P:peripheral nervous system neuron development"/>
    <property type="evidence" value="ECO:0007669"/>
    <property type="project" value="EnsemblMetazoa"/>
</dbReference>